<keyword evidence="4" id="KW-0067">ATP-binding</keyword>
<dbReference type="PROSITE" id="PS51192">
    <property type="entry name" value="HELICASE_ATP_BIND_1"/>
    <property type="match status" value="1"/>
</dbReference>
<evidence type="ECO:0000256" key="6">
    <source>
        <dbReference type="SAM" id="MobiDB-lite"/>
    </source>
</evidence>
<reference evidence="11" key="4">
    <citation type="submission" date="2019-05" db="EMBL/GenBank/DDBJ databases">
        <authorList>
            <consortium name="Pathogen Informatics"/>
        </authorList>
    </citation>
    <scope>NUCLEOTIDE SEQUENCE</scope>
    <source>
        <strain evidence="11">17X</strain>
    </source>
</reference>
<dbReference type="OrthoDB" id="10261904at2759"/>
<dbReference type="Proteomes" id="UP000072874">
    <property type="component" value="Chromosome 13"/>
</dbReference>
<dbReference type="VEuPathDB" id="PlasmoDB:Py17XNL_001303370"/>
<dbReference type="Proteomes" id="UP000072904">
    <property type="component" value="Chromosome 13"/>
</dbReference>
<name>A0A078KLG4_PLAYE</name>
<dbReference type="SMART" id="SM00487">
    <property type="entry name" value="DEXDc"/>
    <property type="match status" value="1"/>
</dbReference>
<dbReference type="PANTHER" id="PTHR47959:SF24">
    <property type="entry name" value="ATP-DEPENDENT RNA HELICASE"/>
    <property type="match status" value="1"/>
</dbReference>
<dbReference type="PANTHER" id="PTHR47959">
    <property type="entry name" value="ATP-DEPENDENT RNA HELICASE RHLE-RELATED"/>
    <property type="match status" value="1"/>
</dbReference>
<feature type="compositionally biased region" description="Acidic residues" evidence="6">
    <location>
        <begin position="48"/>
        <end position="63"/>
    </location>
</feature>
<dbReference type="EMBL" id="LK934641">
    <property type="protein sequence ID" value="CDU20142.1"/>
    <property type="molecule type" value="Genomic_DNA"/>
</dbReference>
<feature type="short sequence motif" description="Q motif" evidence="5">
    <location>
        <begin position="71"/>
        <end position="99"/>
    </location>
</feature>
<evidence type="ECO:0000256" key="5">
    <source>
        <dbReference type="PROSITE-ProRule" id="PRU00552"/>
    </source>
</evidence>
<keyword evidence="3 10" id="KW-0347">Helicase</keyword>
<reference evidence="10" key="3">
    <citation type="submission" date="2014-05" db="EMBL/GenBank/DDBJ databases">
        <authorList>
            <person name="Aslett A.Martin."/>
            <person name="De Silva Nishadi"/>
        </authorList>
    </citation>
    <scope>NUCLEOTIDE SEQUENCE</scope>
    <source>
        <strain evidence="10">YM</strain>
    </source>
</reference>
<sequence>MKIEGRKIQKRKLPLGFRKRYRRYYIIKYLNKRFLKDKKRNENKNENENENENESGNEEESDCSSDTNGPESFEELGIDDWLIKISKSVQIIKPTKIQKLCLPLIIEGKNVIGSSETGTGKTICYCWGMLQELNKNFYGIFGLIILPTRELVFQIVEQFHLYGNKIGIKILSCIGGFSLIEQRRNILNKPHIVVGTPGRVSDILDDCIDVKNCFKRLRFLVLDEADLLLQKSFEDKLKIILSNIPKETFGEPRRTLFFSSTITDSINLLNKTFPNDKLILVDANKKQKPLKNLDQRYIYIDSIAQITYLVYILKNKLIDMSGIIFTANSYKCELIYNVLNSLGTFSVESIHSSKDQRKRMSSLLRFKNGFCKILIATDIISRGIDIPKVAFVINFDFPNEIIQYIHRIGRTARANRKGLSISFIDKKDLQSFNNVKIAMKNKLKPYILNKNEVLADMLKIGKVVKKVEMMLQEKKDIKKENEDLKNSIYLDE</sequence>
<proteinExistence type="predicted"/>
<protein>
    <submittedName>
        <fullName evidence="11">ATP-dependent RNA helicase DBP8, putative</fullName>
    </submittedName>
    <submittedName>
        <fullName evidence="10">ATP-dependent RNA helicase, putative</fullName>
    </submittedName>
</protein>
<dbReference type="GO" id="GO:0003676">
    <property type="term" value="F:nucleic acid binding"/>
    <property type="evidence" value="ECO:0007669"/>
    <property type="project" value="InterPro"/>
</dbReference>
<dbReference type="PROSITE" id="PS51195">
    <property type="entry name" value="Q_MOTIF"/>
    <property type="match status" value="1"/>
</dbReference>
<evidence type="ECO:0000259" key="8">
    <source>
        <dbReference type="PROSITE" id="PS51194"/>
    </source>
</evidence>
<dbReference type="GO" id="GO:0005524">
    <property type="term" value="F:ATP binding"/>
    <property type="evidence" value="ECO:0007669"/>
    <property type="project" value="UniProtKB-KW"/>
</dbReference>
<evidence type="ECO:0000256" key="3">
    <source>
        <dbReference type="ARBA" id="ARBA00022806"/>
    </source>
</evidence>
<accession>A0A078KLG4</accession>
<feature type="domain" description="Helicase ATP-binding" evidence="7">
    <location>
        <begin position="102"/>
        <end position="280"/>
    </location>
</feature>
<dbReference type="CDD" id="cd18787">
    <property type="entry name" value="SF2_C_DEAD"/>
    <property type="match status" value="1"/>
</dbReference>
<keyword evidence="2" id="KW-0378">Hydrolase</keyword>
<keyword evidence="1" id="KW-0547">Nucleotide-binding</keyword>
<dbReference type="Pfam" id="PF00271">
    <property type="entry name" value="Helicase_C"/>
    <property type="match status" value="1"/>
</dbReference>
<evidence type="ECO:0000259" key="9">
    <source>
        <dbReference type="PROSITE" id="PS51195"/>
    </source>
</evidence>
<feature type="region of interest" description="Disordered" evidence="6">
    <location>
        <begin position="40"/>
        <end position="70"/>
    </location>
</feature>
<organism evidence="10 13">
    <name type="scientific">Plasmodium yoelii</name>
    <dbReference type="NCBI Taxonomy" id="5861"/>
    <lineage>
        <taxon>Eukaryota</taxon>
        <taxon>Sar</taxon>
        <taxon>Alveolata</taxon>
        <taxon>Apicomplexa</taxon>
        <taxon>Aconoidasida</taxon>
        <taxon>Haemosporida</taxon>
        <taxon>Plasmodiidae</taxon>
        <taxon>Plasmodium</taxon>
        <taxon>Plasmodium (Vinckeia)</taxon>
    </lineage>
</organism>
<dbReference type="GO" id="GO:0003724">
    <property type="term" value="F:RNA helicase activity"/>
    <property type="evidence" value="ECO:0007669"/>
    <property type="project" value="InterPro"/>
</dbReference>
<evidence type="ECO:0000313" key="12">
    <source>
        <dbReference type="Proteomes" id="UP000072874"/>
    </source>
</evidence>
<dbReference type="InterPro" id="IPR027417">
    <property type="entry name" value="P-loop_NTPase"/>
</dbReference>
<dbReference type="InterPro" id="IPR011545">
    <property type="entry name" value="DEAD/DEAH_box_helicase_dom"/>
</dbReference>
<dbReference type="RefSeq" id="XP_726226.1">
    <property type="nucleotide sequence ID" value="XM_721133.1"/>
</dbReference>
<feature type="domain" description="DEAD-box RNA helicase Q" evidence="9">
    <location>
        <begin position="71"/>
        <end position="99"/>
    </location>
</feature>
<dbReference type="KEGG" id="pyo:PY17X_1352500"/>
<dbReference type="SMART" id="SM00490">
    <property type="entry name" value="HELICc"/>
    <property type="match status" value="1"/>
</dbReference>
<evidence type="ECO:0000256" key="4">
    <source>
        <dbReference type="ARBA" id="ARBA00022840"/>
    </source>
</evidence>
<evidence type="ECO:0000256" key="2">
    <source>
        <dbReference type="ARBA" id="ARBA00022801"/>
    </source>
</evidence>
<evidence type="ECO:0000259" key="7">
    <source>
        <dbReference type="PROSITE" id="PS51192"/>
    </source>
</evidence>
<reference evidence="12 13" key="1">
    <citation type="journal article" date="2014" name="BMC Biol.">
        <title>A comprehensive evaluation of rodent malaria parasite genomes and gene expression.</title>
        <authorList>
            <person name="Otto T.D."/>
            <person name="Bohme U."/>
            <person name="Jackson A.P."/>
            <person name="Hunt M."/>
            <person name="Franke-Fayard B."/>
            <person name="Hoeijmakers W.A."/>
            <person name="Religa A.A."/>
            <person name="Robertson L."/>
            <person name="Sanders M."/>
            <person name="Ogun S.A."/>
            <person name="Cunningham D."/>
            <person name="Erhart A."/>
            <person name="Billker O."/>
            <person name="Khan S.M."/>
            <person name="Stunnenberg H.G."/>
            <person name="Langhorne J."/>
            <person name="Holder A.A."/>
            <person name="Waters A.P."/>
            <person name="Newbold C.I."/>
            <person name="Pain A."/>
            <person name="Berriman M."/>
            <person name="Janse C.J."/>
        </authorList>
    </citation>
    <scope>NUCLEOTIDE SEQUENCE [LARGE SCALE GENOMIC DNA]</scope>
    <source>
        <strain evidence="11 12">17X</strain>
        <strain evidence="10 13">YM</strain>
    </source>
</reference>
<evidence type="ECO:0000313" key="13">
    <source>
        <dbReference type="Proteomes" id="UP000072904"/>
    </source>
</evidence>
<evidence type="ECO:0000256" key="1">
    <source>
        <dbReference type="ARBA" id="ARBA00022741"/>
    </source>
</evidence>
<dbReference type="VEuPathDB" id="PlasmoDB:PYYM_1349200"/>
<dbReference type="InterPro" id="IPR014014">
    <property type="entry name" value="RNA_helicase_DEAD_Q_motif"/>
</dbReference>
<gene>
    <name evidence="11" type="ORF">PY17X_1352500</name>
    <name evidence="10" type="ORF">PYYM_1349200</name>
</gene>
<dbReference type="InterPro" id="IPR050079">
    <property type="entry name" value="DEAD_box_RNA_helicase"/>
</dbReference>
<dbReference type="Gene3D" id="3.40.50.300">
    <property type="entry name" value="P-loop containing nucleotide triphosphate hydrolases"/>
    <property type="match status" value="2"/>
</dbReference>
<dbReference type="InterPro" id="IPR001650">
    <property type="entry name" value="Helicase_C-like"/>
</dbReference>
<reference evidence="11" key="2">
    <citation type="submission" date="2014-05" db="EMBL/GenBank/DDBJ databases">
        <authorList>
            <person name="Aslett M.A."/>
            <person name="De Silva N."/>
        </authorList>
    </citation>
    <scope>NUCLEOTIDE SEQUENCE</scope>
    <source>
        <strain evidence="11">17X</strain>
    </source>
</reference>
<dbReference type="PROSITE" id="PS51194">
    <property type="entry name" value="HELICASE_CTER"/>
    <property type="match status" value="1"/>
</dbReference>
<dbReference type="Pfam" id="PF00270">
    <property type="entry name" value="DEAD"/>
    <property type="match status" value="1"/>
</dbReference>
<evidence type="ECO:0000313" key="10">
    <source>
        <dbReference type="EMBL" id="CDU20142.1"/>
    </source>
</evidence>
<dbReference type="AlphaFoldDB" id="A0A078KLG4"/>
<dbReference type="InterPro" id="IPR014001">
    <property type="entry name" value="Helicase_ATP-bd"/>
</dbReference>
<dbReference type="VEuPathDB" id="PlasmoDB:PY17X_1352500"/>
<dbReference type="EMBL" id="LM993667">
    <property type="protein sequence ID" value="VTZ80900.1"/>
    <property type="molecule type" value="Genomic_DNA"/>
</dbReference>
<feature type="domain" description="Helicase C-terminal" evidence="8">
    <location>
        <begin position="305"/>
        <end position="454"/>
    </location>
</feature>
<dbReference type="VEuPathDB" id="PlasmoDB:PY05724"/>
<dbReference type="SUPFAM" id="SSF52540">
    <property type="entry name" value="P-loop containing nucleoside triphosphate hydrolases"/>
    <property type="match status" value="1"/>
</dbReference>
<dbReference type="GO" id="GO:0016787">
    <property type="term" value="F:hydrolase activity"/>
    <property type="evidence" value="ECO:0007669"/>
    <property type="project" value="UniProtKB-KW"/>
</dbReference>
<dbReference type="GO" id="GO:0005829">
    <property type="term" value="C:cytosol"/>
    <property type="evidence" value="ECO:0007669"/>
    <property type="project" value="TreeGrafter"/>
</dbReference>
<evidence type="ECO:0000313" key="11">
    <source>
        <dbReference type="EMBL" id="VTZ80900.1"/>
    </source>
</evidence>
<dbReference type="OMA" id="IMIFTDT"/>
<dbReference type="GeneID" id="3791566"/>